<gene>
    <name evidence="1" type="ORF">ACAOBT_LOCUS29559</name>
</gene>
<organism evidence="1 2">
    <name type="scientific">Acanthoscelides obtectus</name>
    <name type="common">Bean weevil</name>
    <name type="synonym">Bruchus obtectus</name>
    <dbReference type="NCBI Taxonomy" id="200917"/>
    <lineage>
        <taxon>Eukaryota</taxon>
        <taxon>Metazoa</taxon>
        <taxon>Ecdysozoa</taxon>
        <taxon>Arthropoda</taxon>
        <taxon>Hexapoda</taxon>
        <taxon>Insecta</taxon>
        <taxon>Pterygota</taxon>
        <taxon>Neoptera</taxon>
        <taxon>Endopterygota</taxon>
        <taxon>Coleoptera</taxon>
        <taxon>Polyphaga</taxon>
        <taxon>Cucujiformia</taxon>
        <taxon>Chrysomeloidea</taxon>
        <taxon>Chrysomelidae</taxon>
        <taxon>Bruchinae</taxon>
        <taxon>Bruchini</taxon>
        <taxon>Acanthoscelides</taxon>
    </lineage>
</organism>
<keyword evidence="2" id="KW-1185">Reference proteome</keyword>
<protein>
    <submittedName>
        <fullName evidence="1">Uncharacterized protein</fullName>
    </submittedName>
</protein>
<evidence type="ECO:0000313" key="1">
    <source>
        <dbReference type="EMBL" id="CAH2007266.1"/>
    </source>
</evidence>
<dbReference type="AlphaFoldDB" id="A0A9P0Q3A7"/>
<proteinExistence type="predicted"/>
<name>A0A9P0Q3A7_ACAOB</name>
<comment type="caution">
    <text evidence="1">The sequence shown here is derived from an EMBL/GenBank/DDBJ whole genome shotgun (WGS) entry which is preliminary data.</text>
</comment>
<accession>A0A9P0Q3A7</accession>
<dbReference type="EMBL" id="CAKOFQ010007740">
    <property type="protein sequence ID" value="CAH2007266.1"/>
    <property type="molecule type" value="Genomic_DNA"/>
</dbReference>
<dbReference type="Proteomes" id="UP001152888">
    <property type="component" value="Unassembled WGS sequence"/>
</dbReference>
<reference evidence="1" key="1">
    <citation type="submission" date="2022-03" db="EMBL/GenBank/DDBJ databases">
        <authorList>
            <person name="Sayadi A."/>
        </authorList>
    </citation>
    <scope>NUCLEOTIDE SEQUENCE</scope>
</reference>
<evidence type="ECO:0000313" key="2">
    <source>
        <dbReference type="Proteomes" id="UP001152888"/>
    </source>
</evidence>
<sequence>MLITYFARSEAWHVRSIKKYCNNRRLYSENRTSSCFLSTLLSNYVIFCVEKVQFNKKNKKLSKWLE</sequence>